<comment type="similarity">
    <text evidence="1">Belongs to the membrane fusion protein (MFP) (TC 8.A.1) family.</text>
</comment>
<organism evidence="3 4">
    <name type="scientific">Candidatus Roizmanbacteria bacterium CG22_combo_CG10-13_8_21_14_all_35_9</name>
    <dbReference type="NCBI Taxonomy" id="1974861"/>
    <lineage>
        <taxon>Bacteria</taxon>
        <taxon>Candidatus Roizmaniibacteriota</taxon>
    </lineage>
</organism>
<name>A0A2H0BZ42_9BACT</name>
<dbReference type="PANTHER" id="PTHR30469">
    <property type="entry name" value="MULTIDRUG RESISTANCE PROTEIN MDTA"/>
    <property type="match status" value="1"/>
</dbReference>
<dbReference type="EMBL" id="PCTB01000032">
    <property type="protein sequence ID" value="PIP62894.1"/>
    <property type="molecule type" value="Genomic_DNA"/>
</dbReference>
<dbReference type="PANTHER" id="PTHR30469:SF33">
    <property type="entry name" value="SLR1207 PROTEIN"/>
    <property type="match status" value="1"/>
</dbReference>
<evidence type="ECO:0000313" key="3">
    <source>
        <dbReference type="EMBL" id="PIP62894.1"/>
    </source>
</evidence>
<evidence type="ECO:0000256" key="1">
    <source>
        <dbReference type="ARBA" id="ARBA00009477"/>
    </source>
</evidence>
<dbReference type="GO" id="GO:1990281">
    <property type="term" value="C:efflux pump complex"/>
    <property type="evidence" value="ECO:0007669"/>
    <property type="project" value="TreeGrafter"/>
</dbReference>
<dbReference type="AlphaFoldDB" id="A0A2H0BZ42"/>
<evidence type="ECO:0000313" key="4">
    <source>
        <dbReference type="Proteomes" id="UP000231021"/>
    </source>
</evidence>
<gene>
    <name evidence="3" type="ORF">COW98_01610</name>
</gene>
<dbReference type="NCBIfam" id="TIGR01730">
    <property type="entry name" value="RND_mfp"/>
    <property type="match status" value="1"/>
</dbReference>
<dbReference type="Gene3D" id="2.40.420.20">
    <property type="match status" value="1"/>
</dbReference>
<comment type="caution">
    <text evidence="3">The sequence shown here is derived from an EMBL/GenBank/DDBJ whole genome shotgun (WGS) entry which is preliminary data.</text>
</comment>
<dbReference type="SUPFAM" id="SSF111369">
    <property type="entry name" value="HlyD-like secretion proteins"/>
    <property type="match status" value="1"/>
</dbReference>
<feature type="domain" description="Multidrug resistance protein MdtA-like C-terminal permuted SH3" evidence="2">
    <location>
        <begin position="287"/>
        <end position="340"/>
    </location>
</feature>
<accession>A0A2H0BZ42</accession>
<dbReference type="Gene3D" id="2.40.50.100">
    <property type="match status" value="1"/>
</dbReference>
<protein>
    <recommendedName>
        <fullName evidence="2">Multidrug resistance protein MdtA-like C-terminal permuted SH3 domain-containing protein</fullName>
    </recommendedName>
</protein>
<dbReference type="Pfam" id="PF25967">
    <property type="entry name" value="RND-MFP_C"/>
    <property type="match status" value="1"/>
</dbReference>
<dbReference type="Proteomes" id="UP000231021">
    <property type="component" value="Unassembled WGS sequence"/>
</dbReference>
<dbReference type="Gene3D" id="2.40.30.170">
    <property type="match status" value="1"/>
</dbReference>
<evidence type="ECO:0000259" key="2">
    <source>
        <dbReference type="Pfam" id="PF25967"/>
    </source>
</evidence>
<reference evidence="3 4" key="1">
    <citation type="submission" date="2017-09" db="EMBL/GenBank/DDBJ databases">
        <title>Depth-based differentiation of microbial function through sediment-hosted aquifers and enrichment of novel symbionts in the deep terrestrial subsurface.</title>
        <authorList>
            <person name="Probst A.J."/>
            <person name="Ladd B."/>
            <person name="Jarett J.K."/>
            <person name="Geller-Mcgrath D.E."/>
            <person name="Sieber C.M."/>
            <person name="Emerson J.B."/>
            <person name="Anantharaman K."/>
            <person name="Thomas B.C."/>
            <person name="Malmstrom R."/>
            <person name="Stieglmeier M."/>
            <person name="Klingl A."/>
            <person name="Woyke T."/>
            <person name="Ryan C.M."/>
            <person name="Banfield J.F."/>
        </authorList>
    </citation>
    <scope>NUCLEOTIDE SEQUENCE [LARGE SCALE GENOMIC DNA]</scope>
    <source>
        <strain evidence="3">CG22_combo_CG10-13_8_21_14_all_35_9</strain>
    </source>
</reference>
<dbReference type="InterPro" id="IPR006143">
    <property type="entry name" value="RND_pump_MFP"/>
</dbReference>
<dbReference type="InterPro" id="IPR058627">
    <property type="entry name" value="MdtA-like_C"/>
</dbReference>
<proteinExistence type="inferred from homology"/>
<dbReference type="GO" id="GO:0015562">
    <property type="term" value="F:efflux transmembrane transporter activity"/>
    <property type="evidence" value="ECO:0007669"/>
    <property type="project" value="TreeGrafter"/>
</dbReference>
<sequence length="342" mass="39039">MIKFFKKRWYLVLGVIIVLAVILIRNQSAPANKDKRPQTYKIKKETLQETLTLSGEIDADEKVALKFQTSGRLAWMGVKEGDYVKKYQTIASLDQRDLKNRLTKYLNSYAIQRNTFEQTKDDNWNDQYALSQSIRDEVKRVLESNQYNLNNAVLDVEYQNITIEYANLWTPIEGVVTHIDILYPGVNITPAGAEFDIVNPKTIYLSVTAEQSDVVLLKKGIEGEIIFDAYPDKTFTGVIDYISFSPKTGETGTVYEVRLTLDKETQKLPLKLAMTGDVSFVLSEKKNVLSVPIQFVKKDSKGNYVTREKKGNKEKIYVKRGEEFNSKVEIKNGLEVGDVVYD</sequence>